<comment type="caution">
    <text evidence="1">The sequence shown here is derived from an EMBL/GenBank/DDBJ whole genome shotgun (WGS) entry which is preliminary data.</text>
</comment>
<protein>
    <submittedName>
        <fullName evidence="1">Phosphoesterase</fullName>
    </submittedName>
</protein>
<evidence type="ECO:0000313" key="1">
    <source>
        <dbReference type="EMBL" id="MBF4986620.1"/>
    </source>
</evidence>
<feature type="non-terminal residue" evidence="1">
    <location>
        <position position="1"/>
    </location>
</feature>
<accession>A0ABS0ABA5</accession>
<evidence type="ECO:0000313" key="2">
    <source>
        <dbReference type="Proteomes" id="UP001194729"/>
    </source>
</evidence>
<organism evidence="1 2">
    <name type="scientific">Nonlabens mediterrranea</name>
    <dbReference type="NCBI Taxonomy" id="1419947"/>
    <lineage>
        <taxon>Bacteria</taxon>
        <taxon>Pseudomonadati</taxon>
        <taxon>Bacteroidota</taxon>
        <taxon>Flavobacteriia</taxon>
        <taxon>Flavobacteriales</taxon>
        <taxon>Flavobacteriaceae</taxon>
        <taxon>Nonlabens</taxon>
    </lineage>
</organism>
<sequence length="202" mass="23486">LDRAFAQNSDRFVWETQAKYIKENLTDEQIENAFKNLPAEIYPHESTQVIVENMKKRRDNLVETVNDYYDYLAGLAIMTGTDKDDIVEIDRFQDGKTKVTIYRNKDGEKADIVAQRVFDIRDTQEIWIYALDDDDIIKAMGKGKKKIKVRVIGGQNNDIYDIEEGKAISIYDHKSKDNTFKSKNGARVRLSDNYDTNLYNPR</sequence>
<dbReference type="Proteomes" id="UP001194729">
    <property type="component" value="Unassembled WGS sequence"/>
</dbReference>
<keyword evidence="2" id="KW-1185">Reference proteome</keyword>
<feature type="non-terminal residue" evidence="1">
    <location>
        <position position="202"/>
    </location>
</feature>
<name>A0ABS0ABA5_9FLAO</name>
<gene>
    <name evidence="1" type="ORF">FNJ87_20655</name>
</gene>
<reference evidence="1 2" key="1">
    <citation type="submission" date="2020-11" db="EMBL/GenBank/DDBJ databases">
        <title>P. mediterranea TC4 genome.</title>
        <authorList>
            <person name="Molmeret M."/>
        </authorList>
    </citation>
    <scope>NUCLEOTIDE SEQUENCE [LARGE SCALE GENOMIC DNA]</scope>
    <source>
        <strain evidence="1 2">TC4</strain>
    </source>
</reference>
<dbReference type="EMBL" id="JADKYU010001353">
    <property type="protein sequence ID" value="MBF4986620.1"/>
    <property type="molecule type" value="Genomic_DNA"/>
</dbReference>
<proteinExistence type="predicted"/>